<dbReference type="PANTHER" id="PTHR23080:SF143">
    <property type="entry name" value="SI:DKEY-56D12.4"/>
    <property type="match status" value="1"/>
</dbReference>
<dbReference type="Pfam" id="PF13613">
    <property type="entry name" value="HTH_Tnp_4"/>
    <property type="match status" value="1"/>
</dbReference>
<evidence type="ECO:0000259" key="8">
    <source>
        <dbReference type="PROSITE" id="PS50950"/>
    </source>
</evidence>
<evidence type="ECO:0000313" key="10">
    <source>
        <dbReference type="Proteomes" id="UP001152320"/>
    </source>
</evidence>
<dbReference type="SMART" id="SM00980">
    <property type="entry name" value="THAP"/>
    <property type="match status" value="1"/>
</dbReference>
<name>A0A9Q1CEI9_HOLLE</name>
<comment type="cofactor">
    <cofactor evidence="1">
        <name>a divalent metal cation</name>
        <dbReference type="ChEBI" id="CHEBI:60240"/>
    </cofactor>
</comment>
<evidence type="ECO:0000256" key="1">
    <source>
        <dbReference type="ARBA" id="ARBA00001968"/>
    </source>
</evidence>
<dbReference type="InterPro" id="IPR027806">
    <property type="entry name" value="HARBI1_dom"/>
</dbReference>
<dbReference type="OrthoDB" id="10013126at2759"/>
<dbReference type="Pfam" id="PF13359">
    <property type="entry name" value="DDE_Tnp_4"/>
    <property type="match status" value="1"/>
</dbReference>
<evidence type="ECO:0000256" key="5">
    <source>
        <dbReference type="ARBA" id="ARBA00023125"/>
    </source>
</evidence>
<feature type="compositionally biased region" description="Low complexity" evidence="7">
    <location>
        <begin position="132"/>
        <end position="143"/>
    </location>
</feature>
<organism evidence="9 10">
    <name type="scientific">Holothuria leucospilota</name>
    <name type="common">Black long sea cucumber</name>
    <name type="synonym">Mertensiothuria leucospilota</name>
    <dbReference type="NCBI Taxonomy" id="206669"/>
    <lineage>
        <taxon>Eukaryota</taxon>
        <taxon>Metazoa</taxon>
        <taxon>Echinodermata</taxon>
        <taxon>Eleutherozoa</taxon>
        <taxon>Echinozoa</taxon>
        <taxon>Holothuroidea</taxon>
        <taxon>Aspidochirotacea</taxon>
        <taxon>Aspidochirotida</taxon>
        <taxon>Holothuriidae</taxon>
        <taxon>Holothuria</taxon>
    </lineage>
</organism>
<proteinExistence type="predicted"/>
<keyword evidence="5 6" id="KW-0238">DNA-binding</keyword>
<dbReference type="PANTHER" id="PTHR23080">
    <property type="entry name" value="THAP DOMAIN PROTEIN"/>
    <property type="match status" value="1"/>
</dbReference>
<gene>
    <name evidence="9" type="ORF">HOLleu_11166</name>
</gene>
<reference evidence="9" key="1">
    <citation type="submission" date="2021-10" db="EMBL/GenBank/DDBJ databases">
        <title>Tropical sea cucumber genome reveals ecological adaptation and Cuvierian tubules defense mechanism.</title>
        <authorList>
            <person name="Chen T."/>
        </authorList>
    </citation>
    <scope>NUCLEOTIDE SEQUENCE</scope>
    <source>
        <strain evidence="9">Nanhai2018</strain>
        <tissue evidence="9">Muscle</tissue>
    </source>
</reference>
<dbReference type="GO" id="GO:0008270">
    <property type="term" value="F:zinc ion binding"/>
    <property type="evidence" value="ECO:0007669"/>
    <property type="project" value="UniProtKB-KW"/>
</dbReference>
<dbReference type="GO" id="GO:0003677">
    <property type="term" value="F:DNA binding"/>
    <property type="evidence" value="ECO:0007669"/>
    <property type="project" value="UniProtKB-UniRule"/>
</dbReference>
<evidence type="ECO:0000256" key="3">
    <source>
        <dbReference type="ARBA" id="ARBA00022771"/>
    </source>
</evidence>
<dbReference type="InterPro" id="IPR027805">
    <property type="entry name" value="Transposase_HTH_dom"/>
</dbReference>
<evidence type="ECO:0000256" key="6">
    <source>
        <dbReference type="PROSITE-ProRule" id="PRU00309"/>
    </source>
</evidence>
<comment type="caution">
    <text evidence="9">The sequence shown here is derived from an EMBL/GenBank/DDBJ whole genome shotgun (WGS) entry which is preliminary data.</text>
</comment>
<evidence type="ECO:0000313" key="9">
    <source>
        <dbReference type="EMBL" id="KAJ8043871.1"/>
    </source>
</evidence>
<keyword evidence="4" id="KW-0862">Zinc</keyword>
<sequence length="479" mass="54317">MPKSCCIPGCDKNSAKNHDIKFYTIPHDSRRKERWLAAIKRSFVRDDGSVDKSRRWAPKSKHTYVCSVHFITGAKVNDSLHPDFVPSLFLPGQSQDVNPQSSCERYERARKRLARTGQDTPTVRKLEAASSDAGTGKTTDTGDPIIPKLEEEIRNLRRERNLYTCKSPESNPFASSSLEGDDKKCMMLTGLKWQIFTTLYNYLHDPCKPCTKKCRMSQSDQLLLTLMKLRCNISFQLLAHMMGVSKTTAIDTFWKWINVMYVKLAFLIKWQDREHIYDIIPPVFKNKFPRLTSIIDCFEIFIDAPKALKARAQCYSSYKHHTTVKVFISCSPLGSVNFVSRVWGGRASDVHIVRESGFISSSYHMPGDQILADRGFNLVDDFAAKCGAELIIPAFTKGKKQLSAAEVERSRTISSVRIHIERVIGLLKNRYAILKGVMPVRCIQNIKDEASSFDVSSCDKIVTVCSTLVNLSESIIYKE</sequence>
<keyword evidence="2" id="KW-0479">Metal-binding</keyword>
<feature type="region of interest" description="Disordered" evidence="7">
    <location>
        <begin position="114"/>
        <end position="145"/>
    </location>
</feature>
<feature type="domain" description="THAP-type" evidence="8">
    <location>
        <begin position="1"/>
        <end position="89"/>
    </location>
</feature>
<keyword evidence="3 6" id="KW-0863">Zinc-finger</keyword>
<evidence type="ECO:0000256" key="7">
    <source>
        <dbReference type="SAM" id="MobiDB-lite"/>
    </source>
</evidence>
<dbReference type="SMART" id="SM00692">
    <property type="entry name" value="DM3"/>
    <property type="match status" value="1"/>
</dbReference>
<dbReference type="EMBL" id="JAIZAY010000004">
    <property type="protein sequence ID" value="KAJ8043871.1"/>
    <property type="molecule type" value="Genomic_DNA"/>
</dbReference>
<keyword evidence="10" id="KW-1185">Reference proteome</keyword>
<dbReference type="SUPFAM" id="SSF57716">
    <property type="entry name" value="Glucocorticoid receptor-like (DNA-binding domain)"/>
    <property type="match status" value="1"/>
</dbReference>
<evidence type="ECO:0000256" key="2">
    <source>
        <dbReference type="ARBA" id="ARBA00022723"/>
    </source>
</evidence>
<dbReference type="AlphaFoldDB" id="A0A9Q1CEI9"/>
<protein>
    <submittedName>
        <fullName evidence="9">THAP domain-containing protein 11</fullName>
    </submittedName>
</protein>
<dbReference type="Proteomes" id="UP001152320">
    <property type="component" value="Chromosome 4"/>
</dbReference>
<dbReference type="PROSITE" id="PS50950">
    <property type="entry name" value="ZF_THAP"/>
    <property type="match status" value="1"/>
</dbReference>
<evidence type="ECO:0000256" key="4">
    <source>
        <dbReference type="ARBA" id="ARBA00022833"/>
    </source>
</evidence>
<dbReference type="InterPro" id="IPR006612">
    <property type="entry name" value="THAP_Znf"/>
</dbReference>
<accession>A0A9Q1CEI9</accession>
<dbReference type="Pfam" id="PF05485">
    <property type="entry name" value="THAP"/>
    <property type="match status" value="1"/>
</dbReference>